<protein>
    <submittedName>
        <fullName evidence="3">COP9 signalosome (CSN) subunit</fullName>
    </submittedName>
</protein>
<comment type="caution">
    <text evidence="3">The sequence shown here is derived from an EMBL/GenBank/DDBJ whole genome shotgun (WGS) entry which is preliminary data.</text>
</comment>
<evidence type="ECO:0000259" key="2">
    <source>
        <dbReference type="PROSITE" id="PS50250"/>
    </source>
</evidence>
<sequence length="420" mass="47761">MSSLYKQFRLALKGQSGELLGNVFSPSNPDMTSFAFSTNHALVRKNVEYELGNIATLRNEKSRTAWVEAFCGLWKVAYTLEREEEDGAWQRAYEGQRETMQAIVRGYQSGQWSCWTLPVMYTACKYLRTIAIKSDEDRKRRGLKAEDLEDAARHINRAFTLCISDRAPLEESRKWGTYYIVNLLFKTYFKLNAITLSKNILRALHATTGDMPALKDFPKSHIVTFKYYVGVISFLEEDYTKAEENLTAAFYLCHRDAIRNQELILTYLIPTHLLTTHTLPTPALLARYPRLQTLFAPLCTTIKSGNLRAFDAALSNGEAEFVKRRIYLTLERGRDIAMRNLFRKVYILGDKNTRIPVRTFQVAMGCAVDGEGGERVEVEVEEVECLLAGLVYKGLIKGYISREKQMVVLSGSKAFPGTGV</sequence>
<dbReference type="InterPro" id="IPR045114">
    <property type="entry name" value="Csn12-like"/>
</dbReference>
<accession>A0ABR3G7M1</accession>
<proteinExistence type="inferred from homology"/>
<evidence type="ECO:0000313" key="4">
    <source>
        <dbReference type="Proteomes" id="UP001447188"/>
    </source>
</evidence>
<evidence type="ECO:0000313" key="3">
    <source>
        <dbReference type="EMBL" id="KAL0631939.1"/>
    </source>
</evidence>
<feature type="domain" description="PCI" evidence="2">
    <location>
        <begin position="223"/>
        <end position="414"/>
    </location>
</feature>
<dbReference type="Gene3D" id="1.10.10.10">
    <property type="entry name" value="Winged helix-like DNA-binding domain superfamily/Winged helix DNA-binding domain"/>
    <property type="match status" value="1"/>
</dbReference>
<dbReference type="PANTHER" id="PTHR12732">
    <property type="entry name" value="UNCHARACTERIZED PROTEASOME COMPONENT REGION PCI-CONTAINING"/>
    <property type="match status" value="1"/>
</dbReference>
<dbReference type="Pfam" id="PF01399">
    <property type="entry name" value="PCI"/>
    <property type="match status" value="1"/>
</dbReference>
<dbReference type="EMBL" id="JBBBZM010000199">
    <property type="protein sequence ID" value="KAL0631939.1"/>
    <property type="molecule type" value="Genomic_DNA"/>
</dbReference>
<name>A0ABR3G7M1_9PEZI</name>
<gene>
    <name evidence="3" type="primary">CSN12</name>
    <name evidence="3" type="ORF">Q9L58_009193</name>
</gene>
<evidence type="ECO:0000256" key="1">
    <source>
        <dbReference type="ARBA" id="ARBA00025771"/>
    </source>
</evidence>
<organism evidence="3 4">
    <name type="scientific">Discina gigas</name>
    <dbReference type="NCBI Taxonomy" id="1032678"/>
    <lineage>
        <taxon>Eukaryota</taxon>
        <taxon>Fungi</taxon>
        <taxon>Dikarya</taxon>
        <taxon>Ascomycota</taxon>
        <taxon>Pezizomycotina</taxon>
        <taxon>Pezizomycetes</taxon>
        <taxon>Pezizales</taxon>
        <taxon>Discinaceae</taxon>
        <taxon>Discina</taxon>
    </lineage>
</organism>
<comment type="similarity">
    <text evidence="1">Belongs to the CSN12 family.</text>
</comment>
<dbReference type="Proteomes" id="UP001447188">
    <property type="component" value="Unassembled WGS sequence"/>
</dbReference>
<dbReference type="PANTHER" id="PTHR12732:SF0">
    <property type="entry name" value="PCI DOMAIN-CONTAINING PROTEIN 2"/>
    <property type="match status" value="1"/>
</dbReference>
<dbReference type="SMART" id="SM00753">
    <property type="entry name" value="PAM"/>
    <property type="match status" value="1"/>
</dbReference>
<dbReference type="PROSITE" id="PS50250">
    <property type="entry name" value="PCI"/>
    <property type="match status" value="1"/>
</dbReference>
<dbReference type="InterPro" id="IPR036388">
    <property type="entry name" value="WH-like_DNA-bd_sf"/>
</dbReference>
<reference evidence="3 4" key="1">
    <citation type="submission" date="2024-02" db="EMBL/GenBank/DDBJ databases">
        <title>Discinaceae phylogenomics.</title>
        <authorList>
            <person name="Dirks A.C."/>
            <person name="James T.Y."/>
        </authorList>
    </citation>
    <scope>NUCLEOTIDE SEQUENCE [LARGE SCALE GENOMIC DNA]</scope>
    <source>
        <strain evidence="3 4">ACD0624</strain>
    </source>
</reference>
<dbReference type="InterPro" id="IPR000717">
    <property type="entry name" value="PCI_dom"/>
</dbReference>
<keyword evidence="4" id="KW-1185">Reference proteome</keyword>